<evidence type="ECO:0000313" key="3">
    <source>
        <dbReference type="EnsemblMetazoa" id="CapteP132615"/>
    </source>
</evidence>
<proteinExistence type="predicted"/>
<dbReference type="OrthoDB" id="6286709at2759"/>
<feature type="non-terminal residue" evidence="2">
    <location>
        <position position="1"/>
    </location>
</feature>
<evidence type="ECO:0000313" key="4">
    <source>
        <dbReference type="Proteomes" id="UP000014760"/>
    </source>
</evidence>
<keyword evidence="4" id="KW-1185">Reference proteome</keyword>
<dbReference type="OMA" id="NMCPTEH"/>
<dbReference type="EnsemblMetazoa" id="CapteT132615">
    <property type="protein sequence ID" value="CapteP132615"/>
    <property type="gene ID" value="CapteG132615"/>
</dbReference>
<reference evidence="2 4" key="2">
    <citation type="journal article" date="2013" name="Nature">
        <title>Insights into bilaterian evolution from three spiralian genomes.</title>
        <authorList>
            <person name="Simakov O."/>
            <person name="Marletaz F."/>
            <person name="Cho S.J."/>
            <person name="Edsinger-Gonzales E."/>
            <person name="Havlak P."/>
            <person name="Hellsten U."/>
            <person name="Kuo D.H."/>
            <person name="Larsson T."/>
            <person name="Lv J."/>
            <person name="Arendt D."/>
            <person name="Savage R."/>
            <person name="Osoegawa K."/>
            <person name="de Jong P."/>
            <person name="Grimwood J."/>
            <person name="Chapman J.A."/>
            <person name="Shapiro H."/>
            <person name="Aerts A."/>
            <person name="Otillar R.P."/>
            <person name="Terry A.Y."/>
            <person name="Boore J.L."/>
            <person name="Grigoriev I.V."/>
            <person name="Lindberg D.R."/>
            <person name="Seaver E.C."/>
            <person name="Weisblat D.A."/>
            <person name="Putnam N.H."/>
            <person name="Rokhsar D.S."/>
        </authorList>
    </citation>
    <scope>NUCLEOTIDE SEQUENCE</scope>
    <source>
        <strain evidence="2 4">I ESC-2004</strain>
    </source>
</reference>
<evidence type="ECO:0000313" key="2">
    <source>
        <dbReference type="EMBL" id="ELU10970.1"/>
    </source>
</evidence>
<dbReference type="HOGENOM" id="CLU_033666_12_6_1"/>
<dbReference type="Proteomes" id="UP000014760">
    <property type="component" value="Unassembled WGS sequence"/>
</dbReference>
<accession>R7V5A6</accession>
<dbReference type="EMBL" id="AMQN01040810">
    <property type="status" value="NOT_ANNOTATED_CDS"/>
    <property type="molecule type" value="Genomic_DNA"/>
</dbReference>
<dbReference type="AlphaFoldDB" id="R7V5A6"/>
<reference evidence="4" key="1">
    <citation type="submission" date="2012-12" db="EMBL/GenBank/DDBJ databases">
        <authorList>
            <person name="Hellsten U."/>
            <person name="Grimwood J."/>
            <person name="Chapman J.A."/>
            <person name="Shapiro H."/>
            <person name="Aerts A."/>
            <person name="Otillar R.P."/>
            <person name="Terry A.Y."/>
            <person name="Boore J.L."/>
            <person name="Simakov O."/>
            <person name="Marletaz F."/>
            <person name="Cho S.-J."/>
            <person name="Edsinger-Gonzales E."/>
            <person name="Havlak P."/>
            <person name="Kuo D.-H."/>
            <person name="Larsson T."/>
            <person name="Lv J."/>
            <person name="Arendt D."/>
            <person name="Savage R."/>
            <person name="Osoegawa K."/>
            <person name="de Jong P."/>
            <person name="Lindberg D.R."/>
            <person name="Seaver E.C."/>
            <person name="Weisblat D.A."/>
            <person name="Putnam N.H."/>
            <person name="Grigoriev I.V."/>
            <person name="Rokhsar D.S."/>
        </authorList>
    </citation>
    <scope>NUCLEOTIDE SEQUENCE</scope>
    <source>
        <strain evidence="4">I ESC-2004</strain>
    </source>
</reference>
<evidence type="ECO:0008006" key="5">
    <source>
        <dbReference type="Google" id="ProtNLM"/>
    </source>
</evidence>
<dbReference type="EMBL" id="KB297096">
    <property type="protein sequence ID" value="ELU10970.1"/>
    <property type="molecule type" value="Genomic_DNA"/>
</dbReference>
<feature type="compositionally biased region" description="Polar residues" evidence="1">
    <location>
        <begin position="45"/>
        <end position="57"/>
    </location>
</feature>
<gene>
    <name evidence="2" type="ORF">CAPTEDRAFT_132615</name>
</gene>
<protein>
    <recommendedName>
        <fullName evidence="5">Tc1-like transposase DDE domain-containing protein</fullName>
    </recommendedName>
</protein>
<name>R7V5A6_CAPTE</name>
<reference evidence="3" key="3">
    <citation type="submission" date="2015-06" db="UniProtKB">
        <authorList>
            <consortium name="EnsemblMetazoa"/>
        </authorList>
    </citation>
    <scope>IDENTIFICATION</scope>
</reference>
<organism evidence="2">
    <name type="scientific">Capitella teleta</name>
    <name type="common">Polychaete worm</name>
    <dbReference type="NCBI Taxonomy" id="283909"/>
    <lineage>
        <taxon>Eukaryota</taxon>
        <taxon>Metazoa</taxon>
        <taxon>Spiralia</taxon>
        <taxon>Lophotrochozoa</taxon>
        <taxon>Annelida</taxon>
        <taxon>Polychaeta</taxon>
        <taxon>Sedentaria</taxon>
        <taxon>Scolecida</taxon>
        <taxon>Capitellidae</taxon>
        <taxon>Capitella</taxon>
    </lineage>
</organism>
<feature type="region of interest" description="Disordered" evidence="1">
    <location>
        <begin position="26"/>
        <end position="60"/>
    </location>
</feature>
<dbReference type="Gene3D" id="3.30.420.10">
    <property type="entry name" value="Ribonuclease H-like superfamily/Ribonuclease H"/>
    <property type="match status" value="1"/>
</dbReference>
<evidence type="ECO:0000256" key="1">
    <source>
        <dbReference type="SAM" id="MobiDB-lite"/>
    </source>
</evidence>
<dbReference type="GO" id="GO:0003676">
    <property type="term" value="F:nucleic acid binding"/>
    <property type="evidence" value="ECO:0007669"/>
    <property type="project" value="InterPro"/>
</dbReference>
<dbReference type="InterPro" id="IPR036397">
    <property type="entry name" value="RNaseH_sf"/>
</dbReference>
<sequence length="72" mass="8247">PAYSPDLSPMEHLWDQLKSAISQRLPLSRNRQEHSIAAQEKWGNIPQNSNPHQQQASEMRACVDARGAHIRY</sequence>